<comment type="caution">
    <text evidence="2">The sequence shown here is derived from an EMBL/GenBank/DDBJ whole genome shotgun (WGS) entry which is preliminary data.</text>
</comment>
<dbReference type="SUPFAM" id="SSF101898">
    <property type="entry name" value="NHL repeat"/>
    <property type="match status" value="1"/>
</dbReference>
<protein>
    <recommendedName>
        <fullName evidence="4">Por secretion system C-terminal sorting domain-containing protein</fullName>
    </recommendedName>
</protein>
<keyword evidence="1" id="KW-0732">Signal</keyword>
<name>K0X4I5_9BACT</name>
<evidence type="ECO:0008006" key="4">
    <source>
        <dbReference type="Google" id="ProtNLM"/>
    </source>
</evidence>
<feature type="signal peptide" evidence="1">
    <location>
        <begin position="1"/>
        <end position="20"/>
    </location>
</feature>
<evidence type="ECO:0000313" key="3">
    <source>
        <dbReference type="Proteomes" id="UP000006044"/>
    </source>
</evidence>
<dbReference type="GeneID" id="77847800"/>
<dbReference type="AlphaFoldDB" id="K0X4I5"/>
<dbReference type="eggNOG" id="ENOG5033X3Y">
    <property type="taxonomic scope" value="Bacteria"/>
</dbReference>
<feature type="chain" id="PRO_5003840737" description="Por secretion system C-terminal sorting domain-containing protein" evidence="1">
    <location>
        <begin position="21"/>
        <end position="420"/>
    </location>
</feature>
<proteinExistence type="predicted"/>
<evidence type="ECO:0000256" key="1">
    <source>
        <dbReference type="SAM" id="SignalP"/>
    </source>
</evidence>
<accession>K0X4I5</accession>
<evidence type="ECO:0000313" key="2">
    <source>
        <dbReference type="EMBL" id="EJZ66278.1"/>
    </source>
</evidence>
<keyword evidence="3" id="KW-1185">Reference proteome</keyword>
<dbReference type="HOGENOM" id="CLU_648388_0_0_10"/>
<dbReference type="EMBL" id="ADLE01000001">
    <property type="protein sequence ID" value="EJZ66278.1"/>
    <property type="molecule type" value="Genomic_DNA"/>
</dbReference>
<dbReference type="RefSeq" id="WP_008860952.1">
    <property type="nucleotide sequence ID" value="NZ_CAXSYG010000002.1"/>
</dbReference>
<dbReference type="Proteomes" id="UP000006044">
    <property type="component" value="Unassembled WGS sequence"/>
</dbReference>
<dbReference type="OrthoDB" id="1098711at2"/>
<dbReference type="STRING" id="742726.HMPREF9448_00455"/>
<sequence>MKKQLLLSAVALFSVVGVSAQLATITQEWKTPVGDATNMRQGTYANGKFYIQNKNDGTVDVWTKDGKESTLTSTQGSMGICVDDAGNIIVQNESGTFGTQTGDSRPIRIYPAAGGEAVDITLILPSMGVTCGRSDFFGKASGNVLSEEGGTFYLLCANSPYVYILPIKNGAQDVDNMNAVDVSVAFENSNDGTLKGTASTQTIAYEYDGDIIIHERKCGVKRMHIGEDGNATKVKDYTIVPLKEETESMTCFPTDMVGSCFFTIGDEDYLVYSQRYYSTEVAYESGFAVLRLSDEEKVAEMKSQGTNILANPAFGQWFAAVPVSDTQAEIYHYFPAAGANNAFISKYIFDLASSSVEGVETTTAKVVANHGEINVIGNANSVEVYNVGGILISKDEMNVKCNAGIYLVKVDGKVSKVIVR</sequence>
<organism evidence="2 3">
    <name type="scientific">Barnesiella intestinihominis YIT 11860</name>
    <dbReference type="NCBI Taxonomy" id="742726"/>
    <lineage>
        <taxon>Bacteria</taxon>
        <taxon>Pseudomonadati</taxon>
        <taxon>Bacteroidota</taxon>
        <taxon>Bacteroidia</taxon>
        <taxon>Bacteroidales</taxon>
        <taxon>Barnesiellaceae</taxon>
        <taxon>Barnesiella</taxon>
    </lineage>
</organism>
<gene>
    <name evidence="2" type="ORF">HMPREF9448_00455</name>
</gene>
<reference evidence="2 3" key="1">
    <citation type="submission" date="2012-08" db="EMBL/GenBank/DDBJ databases">
        <title>The Genome Sequence of Barnesiella intestinihominis YIT 11860.</title>
        <authorList>
            <consortium name="The Broad Institute Genome Sequencing Platform"/>
            <person name="Earl A."/>
            <person name="Ward D."/>
            <person name="Feldgarden M."/>
            <person name="Gevers D."/>
            <person name="Morotomi M."/>
            <person name="Walker B."/>
            <person name="Young S.K."/>
            <person name="Zeng Q."/>
            <person name="Gargeya S."/>
            <person name="Fitzgerald M."/>
            <person name="Haas B."/>
            <person name="Abouelleil A."/>
            <person name="Alvarado L."/>
            <person name="Arachchi H.M."/>
            <person name="Berlin A.M."/>
            <person name="Chapman S.B."/>
            <person name="Goldberg J."/>
            <person name="Griggs A."/>
            <person name="Gujja S."/>
            <person name="Hansen M."/>
            <person name="Howarth C."/>
            <person name="Imamovic A."/>
            <person name="Larimer J."/>
            <person name="McCowen C."/>
            <person name="Montmayeur A."/>
            <person name="Murphy C."/>
            <person name="Neiman D."/>
            <person name="Pearson M."/>
            <person name="Priest M."/>
            <person name="Roberts A."/>
            <person name="Saif S."/>
            <person name="Shea T."/>
            <person name="Sisk P."/>
            <person name="Sykes S."/>
            <person name="Wortman J."/>
            <person name="Nusbaum C."/>
            <person name="Birren B."/>
        </authorList>
    </citation>
    <scope>NUCLEOTIDE SEQUENCE [LARGE SCALE GENOMIC DNA]</scope>
    <source>
        <strain evidence="2 3">YIT 11860</strain>
    </source>
</reference>